<proteinExistence type="predicted"/>
<organism evidence="2 3">
    <name type="scientific">Jatrophihabitans endophyticus</name>
    <dbReference type="NCBI Taxonomy" id="1206085"/>
    <lineage>
        <taxon>Bacteria</taxon>
        <taxon>Bacillati</taxon>
        <taxon>Actinomycetota</taxon>
        <taxon>Actinomycetes</taxon>
        <taxon>Jatrophihabitantales</taxon>
        <taxon>Jatrophihabitantaceae</taxon>
        <taxon>Jatrophihabitans</taxon>
    </lineage>
</organism>
<dbReference type="AlphaFoldDB" id="A0A1M5HRC2"/>
<name>A0A1M5HRC2_9ACTN</name>
<dbReference type="Proteomes" id="UP000186132">
    <property type="component" value="Unassembled WGS sequence"/>
</dbReference>
<keyword evidence="3" id="KW-1185">Reference proteome</keyword>
<gene>
    <name evidence="2" type="ORF">SAMN05443575_1610</name>
</gene>
<protein>
    <submittedName>
        <fullName evidence="2">Cupin domain-containing protein</fullName>
    </submittedName>
</protein>
<dbReference type="InterPro" id="IPR013096">
    <property type="entry name" value="Cupin_2"/>
</dbReference>
<dbReference type="SUPFAM" id="SSF51182">
    <property type="entry name" value="RmlC-like cupins"/>
    <property type="match status" value="1"/>
</dbReference>
<dbReference type="EMBL" id="FQVU01000002">
    <property type="protein sequence ID" value="SHG18509.1"/>
    <property type="molecule type" value="Genomic_DNA"/>
</dbReference>
<evidence type="ECO:0000259" key="1">
    <source>
        <dbReference type="Pfam" id="PF07883"/>
    </source>
</evidence>
<dbReference type="InterPro" id="IPR014710">
    <property type="entry name" value="RmlC-like_jellyroll"/>
</dbReference>
<evidence type="ECO:0000313" key="3">
    <source>
        <dbReference type="Proteomes" id="UP000186132"/>
    </source>
</evidence>
<dbReference type="Pfam" id="PF07883">
    <property type="entry name" value="Cupin_2"/>
    <property type="match status" value="1"/>
</dbReference>
<accession>A0A1M5HRC2</accession>
<reference evidence="3" key="1">
    <citation type="submission" date="2016-11" db="EMBL/GenBank/DDBJ databases">
        <authorList>
            <person name="Varghese N."/>
            <person name="Submissions S."/>
        </authorList>
    </citation>
    <scope>NUCLEOTIDE SEQUENCE [LARGE SCALE GENOMIC DNA]</scope>
    <source>
        <strain evidence="3">DSM 45627</strain>
    </source>
</reference>
<feature type="domain" description="Cupin type-2" evidence="1">
    <location>
        <begin position="48"/>
        <end position="116"/>
    </location>
</feature>
<evidence type="ECO:0000313" key="2">
    <source>
        <dbReference type="EMBL" id="SHG18509.1"/>
    </source>
</evidence>
<sequence>MPISVAEMSYKIVDPASLTAGPGPHPAASPFDKRVSEALGITAFEVYTVELPPHAETVRHDHLADGVEDLYFVVTGDGWVLIDDEPVPIRTGQFIAVTIGTPRQVRAGADGLTIVALCAEPR</sequence>
<dbReference type="Gene3D" id="2.60.120.10">
    <property type="entry name" value="Jelly Rolls"/>
    <property type="match status" value="1"/>
</dbReference>
<dbReference type="InterPro" id="IPR011051">
    <property type="entry name" value="RmlC_Cupin_sf"/>
</dbReference>
<dbReference type="STRING" id="1206085.SAMN05443575_1610"/>